<dbReference type="SUPFAM" id="SSF53474">
    <property type="entry name" value="alpha/beta-Hydrolases"/>
    <property type="match status" value="1"/>
</dbReference>
<protein>
    <recommendedName>
        <fullName evidence="3">Carboxylesterase type B domain-containing protein</fullName>
    </recommendedName>
</protein>
<evidence type="ECO:0000259" key="3">
    <source>
        <dbReference type="Pfam" id="PF00135"/>
    </source>
</evidence>
<keyword evidence="5" id="KW-1185">Reference proteome</keyword>
<dbReference type="PANTHER" id="PTHR11559">
    <property type="entry name" value="CARBOXYLESTERASE"/>
    <property type="match status" value="1"/>
</dbReference>
<accession>A0AAX6MIS6</accession>
<name>A0AAX6MIS6_9PEZI</name>
<organism evidence="4 5">
    <name type="scientific">Daldinia eschscholtzii</name>
    <dbReference type="NCBI Taxonomy" id="292717"/>
    <lineage>
        <taxon>Eukaryota</taxon>
        <taxon>Fungi</taxon>
        <taxon>Dikarya</taxon>
        <taxon>Ascomycota</taxon>
        <taxon>Pezizomycotina</taxon>
        <taxon>Sordariomycetes</taxon>
        <taxon>Xylariomycetidae</taxon>
        <taxon>Xylariales</taxon>
        <taxon>Hypoxylaceae</taxon>
        <taxon>Daldinia</taxon>
    </lineage>
</organism>
<feature type="domain" description="Carboxylesterase type B" evidence="3">
    <location>
        <begin position="29"/>
        <end position="536"/>
    </location>
</feature>
<reference evidence="4 5" key="1">
    <citation type="journal article" date="2024" name="Front Chem Biol">
        <title>Unveiling the potential of Daldinia eschscholtzii MFLUCC 19-0629 through bioactivity and bioinformatics studies for enhanced sustainable agriculture production.</title>
        <authorList>
            <person name="Brooks S."/>
            <person name="Weaver J.A."/>
            <person name="Klomchit A."/>
            <person name="Alharthi S.A."/>
            <person name="Onlamun T."/>
            <person name="Nurani R."/>
            <person name="Vong T.K."/>
            <person name="Alberti F."/>
            <person name="Greco C."/>
        </authorList>
    </citation>
    <scope>NUCLEOTIDE SEQUENCE [LARGE SCALE GENOMIC DNA]</scope>
    <source>
        <strain evidence="4">MFLUCC 19-0629</strain>
    </source>
</reference>
<feature type="chain" id="PRO_5043735775" description="Carboxylesterase type B domain-containing protein" evidence="2">
    <location>
        <begin position="28"/>
        <end position="631"/>
    </location>
</feature>
<keyword evidence="2" id="KW-0732">Signal</keyword>
<dbReference type="InterPro" id="IPR029058">
    <property type="entry name" value="AB_hydrolase_fold"/>
</dbReference>
<dbReference type="InterPro" id="IPR002018">
    <property type="entry name" value="CarbesteraseB"/>
</dbReference>
<evidence type="ECO:0000313" key="4">
    <source>
        <dbReference type="EMBL" id="KAK6952363.1"/>
    </source>
</evidence>
<feature type="region of interest" description="Disordered" evidence="1">
    <location>
        <begin position="59"/>
        <end position="88"/>
    </location>
</feature>
<evidence type="ECO:0000256" key="1">
    <source>
        <dbReference type="SAM" id="MobiDB-lite"/>
    </source>
</evidence>
<dbReference type="AlphaFoldDB" id="A0AAX6MIS6"/>
<dbReference type="EMBL" id="JBANMG010000006">
    <property type="protein sequence ID" value="KAK6952363.1"/>
    <property type="molecule type" value="Genomic_DNA"/>
</dbReference>
<comment type="caution">
    <text evidence="4">The sequence shown here is derived from an EMBL/GenBank/DDBJ whole genome shotgun (WGS) entry which is preliminary data.</text>
</comment>
<sequence length="631" mass="69201">MVRLSKMLPLSLREALLGLSLGLTVFADPVVQISESRISYKGTTQDSIEHFQNIKFAHDTSGDRRFAPPEPYTPPDGTEIDATAPGPACPQSKPGIPPYFVDTPDISEDCLHLRIARPAGTTKESRLPVVVWLHGGGVVKGSAYDPHFDPDNLIKLSTFIKKPIIYVSLNYRLSIFGFANLPSLRDEKSLNVGMRDQRVGFQWIKDNIASFGGDPDSITAFGLSSGGTFISLQTLAYGGEKGVPFTKAWAMSGPPGTALNITSDASQIHTVAVAKELGCPTGNEKDTLKCLREVPMDKLIETAMDYSRANHPPAGLFTFIPLVDGDFIPDRHTVLYKAGRFVKVFGWTQDDGATNAGPAASFQSEEDIKTPIKSFAHALTTKDYETLFSLYSESDFEEDVRNYEASKAASDPTVSVHFFRASRILRDILFTCSSIEFGYEMSRQSKTPTFPGVRLYDLNQSMLTPMFKSVGMPYIRVAHGSDTNYIFNGLFPEGTISEEDQKLSESMATAFINFAYTGDPTSAEDEHFSSWPEAFPESTELDSSPDSGPSSFNTYVIGGPLGSGSCRVGLDRTNSYVGGVENDGFQQPLVDSVEYAEMESMNSQIRKREIAREKLLERCAFISTLSEKLGV</sequence>
<dbReference type="Proteomes" id="UP001369815">
    <property type="component" value="Unassembled WGS sequence"/>
</dbReference>
<dbReference type="Gene3D" id="3.40.50.1820">
    <property type="entry name" value="alpha/beta hydrolase"/>
    <property type="match status" value="1"/>
</dbReference>
<feature type="signal peptide" evidence="2">
    <location>
        <begin position="1"/>
        <end position="27"/>
    </location>
</feature>
<dbReference type="InterPro" id="IPR050309">
    <property type="entry name" value="Type-B_Carboxylest/Lipase"/>
</dbReference>
<proteinExistence type="predicted"/>
<gene>
    <name evidence="4" type="ORF">Daesc_006899</name>
</gene>
<evidence type="ECO:0000256" key="2">
    <source>
        <dbReference type="SAM" id="SignalP"/>
    </source>
</evidence>
<evidence type="ECO:0000313" key="5">
    <source>
        <dbReference type="Proteomes" id="UP001369815"/>
    </source>
</evidence>
<dbReference type="Pfam" id="PF00135">
    <property type="entry name" value="COesterase"/>
    <property type="match status" value="1"/>
</dbReference>